<feature type="non-terminal residue" evidence="1">
    <location>
        <position position="53"/>
    </location>
</feature>
<dbReference type="EMBL" id="JXTC01000508">
    <property type="protein sequence ID" value="PON49072.1"/>
    <property type="molecule type" value="Genomic_DNA"/>
</dbReference>
<dbReference type="InParanoid" id="A0A2P5BJV1"/>
<gene>
    <name evidence="1" type="ORF">TorRG33x02_318730</name>
</gene>
<accession>A0A2P5BJV1</accession>
<dbReference type="AlphaFoldDB" id="A0A2P5BJV1"/>
<protein>
    <submittedName>
        <fullName evidence="1">Uncharacterized protein</fullName>
    </submittedName>
</protein>
<keyword evidence="2" id="KW-1185">Reference proteome</keyword>
<evidence type="ECO:0000313" key="1">
    <source>
        <dbReference type="EMBL" id="PON49072.1"/>
    </source>
</evidence>
<proteinExistence type="predicted"/>
<comment type="caution">
    <text evidence="1">The sequence shown here is derived from an EMBL/GenBank/DDBJ whole genome shotgun (WGS) entry which is preliminary data.</text>
</comment>
<reference evidence="2" key="1">
    <citation type="submission" date="2016-06" db="EMBL/GenBank/DDBJ databases">
        <title>Parallel loss of symbiosis genes in relatives of nitrogen-fixing non-legume Parasponia.</title>
        <authorList>
            <person name="Van Velzen R."/>
            <person name="Holmer R."/>
            <person name="Bu F."/>
            <person name="Rutten L."/>
            <person name="Van Zeijl A."/>
            <person name="Liu W."/>
            <person name="Santuari L."/>
            <person name="Cao Q."/>
            <person name="Sharma T."/>
            <person name="Shen D."/>
            <person name="Roswanjaya Y."/>
            <person name="Wardhani T."/>
            <person name="Kalhor M.S."/>
            <person name="Jansen J."/>
            <person name="Van den Hoogen J."/>
            <person name="Gungor B."/>
            <person name="Hartog M."/>
            <person name="Hontelez J."/>
            <person name="Verver J."/>
            <person name="Yang W.-C."/>
            <person name="Schijlen E."/>
            <person name="Repin R."/>
            <person name="Schilthuizen M."/>
            <person name="Schranz E."/>
            <person name="Heidstra R."/>
            <person name="Miyata K."/>
            <person name="Fedorova E."/>
            <person name="Kohlen W."/>
            <person name="Bisseling T."/>
            <person name="Smit S."/>
            <person name="Geurts R."/>
        </authorList>
    </citation>
    <scope>NUCLEOTIDE SEQUENCE [LARGE SCALE GENOMIC DNA]</scope>
    <source>
        <strain evidence="2">cv. RG33-2</strain>
    </source>
</reference>
<dbReference type="Proteomes" id="UP000237000">
    <property type="component" value="Unassembled WGS sequence"/>
</dbReference>
<evidence type="ECO:0000313" key="2">
    <source>
        <dbReference type="Proteomes" id="UP000237000"/>
    </source>
</evidence>
<name>A0A2P5BJV1_TREOI</name>
<organism evidence="1 2">
    <name type="scientific">Trema orientale</name>
    <name type="common">Charcoal tree</name>
    <name type="synonym">Celtis orientalis</name>
    <dbReference type="NCBI Taxonomy" id="63057"/>
    <lineage>
        <taxon>Eukaryota</taxon>
        <taxon>Viridiplantae</taxon>
        <taxon>Streptophyta</taxon>
        <taxon>Embryophyta</taxon>
        <taxon>Tracheophyta</taxon>
        <taxon>Spermatophyta</taxon>
        <taxon>Magnoliopsida</taxon>
        <taxon>eudicotyledons</taxon>
        <taxon>Gunneridae</taxon>
        <taxon>Pentapetalae</taxon>
        <taxon>rosids</taxon>
        <taxon>fabids</taxon>
        <taxon>Rosales</taxon>
        <taxon>Cannabaceae</taxon>
        <taxon>Trema</taxon>
    </lineage>
</organism>
<sequence>MALRITSESPRFLVRVRIRLKSIQGEEHWKDDVAKVSLIDNDIADIPQSIEPP</sequence>